<accession>A0ABW1SY53</accession>
<feature type="transmembrane region" description="Helical" evidence="1">
    <location>
        <begin position="357"/>
        <end position="390"/>
    </location>
</feature>
<keyword evidence="1" id="KW-1133">Transmembrane helix</keyword>
<protein>
    <submittedName>
        <fullName evidence="2">Low temperature requirement protein A</fullName>
    </submittedName>
</protein>
<feature type="transmembrane region" description="Helical" evidence="1">
    <location>
        <begin position="126"/>
        <end position="145"/>
    </location>
</feature>
<organism evidence="2 3">
    <name type="scientific">Longivirga aurantiaca</name>
    <dbReference type="NCBI Taxonomy" id="1837743"/>
    <lineage>
        <taxon>Bacteria</taxon>
        <taxon>Bacillati</taxon>
        <taxon>Actinomycetota</taxon>
        <taxon>Actinomycetes</taxon>
        <taxon>Sporichthyales</taxon>
        <taxon>Sporichthyaceae</taxon>
        <taxon>Longivirga</taxon>
    </lineage>
</organism>
<sequence length="399" mass="43107">MSQAQPVSGRSVKHRLRAWFGAGPRRHGEPLPLRSVSYLELFYDLVFVVLIGQAAHTLAAHPGWRGTAEFVAVFGLVWIAWINGTLYHELHGRDDGRSRFYVFAQMGVLAVLAVFTGYAGTADGTAFALTYSVLLLLLFWQWYEVRRHDLPQDKQASTPYLIGLTVTIAAMLASAWLADGPRVAVWIGISCGWVVLGLTGFLGRSRPLTFFQPTESLVERMALFVIIVLGETVVGVVNGINETERDALTITTGVLGLVIGFGIFWNYFDVVGVREPRGDRRSLAAWFFGHLPLTGAVAAAGAAMVGPLVHAHEARTPAAVAWTLTGAVAIILMLIALESAAVEQHDAIDTRTRTSVYAVGAGLVLLLGAVAPAPWLLALLVVGVLSLTWLSSFAPPERD</sequence>
<dbReference type="PANTHER" id="PTHR36840">
    <property type="entry name" value="BLL5714 PROTEIN"/>
    <property type="match status" value="1"/>
</dbReference>
<feature type="transmembrane region" description="Helical" evidence="1">
    <location>
        <begin position="41"/>
        <end position="64"/>
    </location>
</feature>
<feature type="transmembrane region" description="Helical" evidence="1">
    <location>
        <begin position="247"/>
        <end position="271"/>
    </location>
</feature>
<feature type="transmembrane region" description="Helical" evidence="1">
    <location>
        <begin position="318"/>
        <end position="337"/>
    </location>
</feature>
<keyword evidence="1" id="KW-0812">Transmembrane</keyword>
<feature type="transmembrane region" description="Helical" evidence="1">
    <location>
        <begin position="183"/>
        <end position="202"/>
    </location>
</feature>
<dbReference type="InterPro" id="IPR010640">
    <property type="entry name" value="Low_temperature_requirement_A"/>
</dbReference>
<name>A0ABW1SY53_9ACTN</name>
<feature type="transmembrane region" description="Helical" evidence="1">
    <location>
        <begin position="283"/>
        <end position="306"/>
    </location>
</feature>
<reference evidence="3" key="1">
    <citation type="journal article" date="2019" name="Int. J. Syst. Evol. Microbiol.">
        <title>The Global Catalogue of Microorganisms (GCM) 10K type strain sequencing project: providing services to taxonomists for standard genome sequencing and annotation.</title>
        <authorList>
            <consortium name="The Broad Institute Genomics Platform"/>
            <consortium name="The Broad Institute Genome Sequencing Center for Infectious Disease"/>
            <person name="Wu L."/>
            <person name="Ma J."/>
        </authorList>
    </citation>
    <scope>NUCLEOTIDE SEQUENCE [LARGE SCALE GENOMIC DNA]</scope>
    <source>
        <strain evidence="3">CGMCC 4.7317</strain>
    </source>
</reference>
<gene>
    <name evidence="2" type="ORF">ACFQGU_03840</name>
</gene>
<keyword evidence="1" id="KW-0472">Membrane</keyword>
<evidence type="ECO:0000313" key="3">
    <source>
        <dbReference type="Proteomes" id="UP001596138"/>
    </source>
</evidence>
<dbReference type="RefSeq" id="WP_386764041.1">
    <property type="nucleotide sequence ID" value="NZ_JBHSTI010000008.1"/>
</dbReference>
<evidence type="ECO:0000313" key="2">
    <source>
        <dbReference type="EMBL" id="MFC6236994.1"/>
    </source>
</evidence>
<keyword evidence="3" id="KW-1185">Reference proteome</keyword>
<feature type="transmembrane region" description="Helical" evidence="1">
    <location>
        <begin position="157"/>
        <end position="177"/>
    </location>
</feature>
<dbReference type="PANTHER" id="PTHR36840:SF1">
    <property type="entry name" value="BLL5714 PROTEIN"/>
    <property type="match status" value="1"/>
</dbReference>
<feature type="transmembrane region" description="Helical" evidence="1">
    <location>
        <begin position="222"/>
        <end position="241"/>
    </location>
</feature>
<proteinExistence type="predicted"/>
<dbReference type="Proteomes" id="UP001596138">
    <property type="component" value="Unassembled WGS sequence"/>
</dbReference>
<dbReference type="EMBL" id="JBHSTI010000008">
    <property type="protein sequence ID" value="MFC6236994.1"/>
    <property type="molecule type" value="Genomic_DNA"/>
</dbReference>
<dbReference type="Pfam" id="PF06772">
    <property type="entry name" value="LtrA"/>
    <property type="match status" value="1"/>
</dbReference>
<comment type="caution">
    <text evidence="2">The sequence shown here is derived from an EMBL/GenBank/DDBJ whole genome shotgun (WGS) entry which is preliminary data.</text>
</comment>
<feature type="transmembrane region" description="Helical" evidence="1">
    <location>
        <begin position="70"/>
        <end position="88"/>
    </location>
</feature>
<feature type="transmembrane region" description="Helical" evidence="1">
    <location>
        <begin position="100"/>
        <end position="120"/>
    </location>
</feature>
<evidence type="ECO:0000256" key="1">
    <source>
        <dbReference type="SAM" id="Phobius"/>
    </source>
</evidence>